<proteinExistence type="predicted"/>
<evidence type="ECO:0000313" key="2">
    <source>
        <dbReference type="EMBL" id="PSR28008.1"/>
    </source>
</evidence>
<evidence type="ECO:0000313" key="3">
    <source>
        <dbReference type="Proteomes" id="UP000242699"/>
    </source>
</evidence>
<keyword evidence="1" id="KW-1133">Transmembrane helix</keyword>
<dbReference type="EMBL" id="PXYT01000022">
    <property type="protein sequence ID" value="PSR28008.1"/>
    <property type="molecule type" value="Genomic_DNA"/>
</dbReference>
<keyword evidence="1" id="KW-0472">Membrane</keyword>
<comment type="caution">
    <text evidence="2">The sequence shown here is derived from an EMBL/GenBank/DDBJ whole genome shotgun (WGS) entry which is preliminary data.</text>
</comment>
<keyword evidence="1" id="KW-0812">Transmembrane</keyword>
<evidence type="ECO:0000256" key="1">
    <source>
        <dbReference type="SAM" id="Phobius"/>
    </source>
</evidence>
<dbReference type="AlphaFoldDB" id="A0A2T2X0K6"/>
<accession>A0A2T2X0K6</accession>
<protein>
    <submittedName>
        <fullName evidence="2">Uncharacterized protein</fullName>
    </submittedName>
</protein>
<name>A0A2T2X0K6_9FIRM</name>
<feature type="transmembrane region" description="Helical" evidence="1">
    <location>
        <begin position="5"/>
        <end position="23"/>
    </location>
</feature>
<sequence length="67" mass="7569">MKLGITPRGLVVGAILLAVYWIIQAGFNRGRYLWGPDKNFSTIFSMGLFTGFYLTALVMTWAYHLLP</sequence>
<organism evidence="2 3">
    <name type="scientific">Sulfobacillus benefaciens</name>
    <dbReference type="NCBI Taxonomy" id="453960"/>
    <lineage>
        <taxon>Bacteria</taxon>
        <taxon>Bacillati</taxon>
        <taxon>Bacillota</taxon>
        <taxon>Clostridia</taxon>
        <taxon>Eubacteriales</taxon>
        <taxon>Clostridiales Family XVII. Incertae Sedis</taxon>
        <taxon>Sulfobacillus</taxon>
    </lineage>
</organism>
<gene>
    <name evidence="2" type="ORF">C7B43_10650</name>
</gene>
<dbReference type="Proteomes" id="UP000242699">
    <property type="component" value="Unassembled WGS sequence"/>
</dbReference>
<reference evidence="2 3" key="1">
    <citation type="journal article" date="2014" name="BMC Genomics">
        <title>Comparison of environmental and isolate Sulfobacillus genomes reveals diverse carbon, sulfur, nitrogen, and hydrogen metabolisms.</title>
        <authorList>
            <person name="Justice N.B."/>
            <person name="Norman A."/>
            <person name="Brown C.T."/>
            <person name="Singh A."/>
            <person name="Thomas B.C."/>
            <person name="Banfield J.F."/>
        </authorList>
    </citation>
    <scope>NUCLEOTIDE SEQUENCE [LARGE SCALE GENOMIC DNA]</scope>
    <source>
        <strain evidence="2">AMDSBA1</strain>
    </source>
</reference>
<feature type="transmembrane region" description="Helical" evidence="1">
    <location>
        <begin position="43"/>
        <end position="66"/>
    </location>
</feature>